<keyword evidence="1" id="KW-0004">4Fe-4S</keyword>
<dbReference type="PRINTS" id="PR00419">
    <property type="entry name" value="ADXRDTASE"/>
</dbReference>
<evidence type="ECO:0000256" key="1">
    <source>
        <dbReference type="ARBA" id="ARBA00022485"/>
    </source>
</evidence>
<feature type="domain" description="Dihydroprymidine dehydrogenase" evidence="7">
    <location>
        <begin position="25"/>
        <end position="136"/>
    </location>
</feature>
<keyword evidence="4" id="KW-0408">Iron</keyword>
<evidence type="ECO:0000313" key="8">
    <source>
        <dbReference type="EMBL" id="MFC4291256.1"/>
    </source>
</evidence>
<name>A0ABV8RGA3_9SPHN</name>
<keyword evidence="5" id="KW-0411">Iron-sulfur</keyword>
<dbReference type="InterPro" id="IPR036188">
    <property type="entry name" value="FAD/NAD-bd_sf"/>
</dbReference>
<evidence type="ECO:0000259" key="7">
    <source>
        <dbReference type="Pfam" id="PF14691"/>
    </source>
</evidence>
<dbReference type="InterPro" id="IPR006006">
    <property type="entry name" value="GltD-like"/>
</dbReference>
<evidence type="ECO:0000313" key="9">
    <source>
        <dbReference type="Proteomes" id="UP001595887"/>
    </source>
</evidence>
<dbReference type="Gene3D" id="3.40.50.720">
    <property type="entry name" value="NAD(P)-binding Rossmann-like Domain"/>
    <property type="match status" value="1"/>
</dbReference>
<accession>A0ABV8RGA3</accession>
<dbReference type="Proteomes" id="UP001595887">
    <property type="component" value="Unassembled WGS sequence"/>
</dbReference>
<dbReference type="Pfam" id="PF07992">
    <property type="entry name" value="Pyr_redox_2"/>
    <property type="match status" value="1"/>
</dbReference>
<feature type="domain" description="FAD/NAD(P)-binding" evidence="6">
    <location>
        <begin position="150"/>
        <end position="459"/>
    </location>
</feature>
<dbReference type="InterPro" id="IPR028261">
    <property type="entry name" value="DPD_II"/>
</dbReference>
<evidence type="ECO:0000256" key="3">
    <source>
        <dbReference type="ARBA" id="ARBA00023002"/>
    </source>
</evidence>
<organism evidence="8 9">
    <name type="scientific">Sphingorhabdus arenilitoris</name>
    <dbReference type="NCBI Taxonomy" id="1490041"/>
    <lineage>
        <taxon>Bacteria</taxon>
        <taxon>Pseudomonadati</taxon>
        <taxon>Pseudomonadota</taxon>
        <taxon>Alphaproteobacteria</taxon>
        <taxon>Sphingomonadales</taxon>
        <taxon>Sphingomonadaceae</taxon>
        <taxon>Sphingorhabdus</taxon>
    </lineage>
</organism>
<keyword evidence="9" id="KW-1185">Reference proteome</keyword>
<dbReference type="EMBL" id="JBHSDH010000010">
    <property type="protein sequence ID" value="MFC4291256.1"/>
    <property type="molecule type" value="Genomic_DNA"/>
</dbReference>
<dbReference type="PANTHER" id="PTHR42783:SF3">
    <property type="entry name" value="GLUTAMATE SYNTHASE [NADPH] SMALL CHAIN-RELATED"/>
    <property type="match status" value="1"/>
</dbReference>
<evidence type="ECO:0000256" key="4">
    <source>
        <dbReference type="ARBA" id="ARBA00023004"/>
    </source>
</evidence>
<dbReference type="SUPFAM" id="SSF51971">
    <property type="entry name" value="Nucleotide-binding domain"/>
    <property type="match status" value="1"/>
</dbReference>
<dbReference type="RefSeq" id="WP_381420910.1">
    <property type="nucleotide sequence ID" value="NZ_JBHSDH010000010.1"/>
</dbReference>
<evidence type="ECO:0000256" key="2">
    <source>
        <dbReference type="ARBA" id="ARBA00022723"/>
    </source>
</evidence>
<comment type="caution">
    <text evidence="8">The sequence shown here is derived from an EMBL/GenBank/DDBJ whole genome shotgun (WGS) entry which is preliminary data.</text>
</comment>
<dbReference type="InterPro" id="IPR023753">
    <property type="entry name" value="FAD/NAD-binding_dom"/>
</dbReference>
<evidence type="ECO:0000256" key="5">
    <source>
        <dbReference type="ARBA" id="ARBA00023014"/>
    </source>
</evidence>
<keyword evidence="3" id="KW-0560">Oxidoreductase</keyword>
<protein>
    <submittedName>
        <fullName evidence="8">NAD(P)-dependent oxidoreductase</fullName>
    </submittedName>
</protein>
<dbReference type="Pfam" id="PF14691">
    <property type="entry name" value="Fer4_20"/>
    <property type="match status" value="1"/>
</dbReference>
<keyword evidence="2" id="KW-0479">Metal-binding</keyword>
<dbReference type="Gene3D" id="3.50.50.60">
    <property type="entry name" value="FAD/NAD(P)-binding domain"/>
    <property type="match status" value="1"/>
</dbReference>
<dbReference type="NCBIfam" id="TIGR01318">
    <property type="entry name" value="gltD_gamma_fam"/>
    <property type="match status" value="1"/>
</dbReference>
<sequence length="481" mass="52227">MANDPMLKFVGIPQAFPEKREPQLRAEDFREIAERYAPQKADEQSARCSQCGVPYCSVHCPLGNHIPDWLRLTAQGRLREAYEMSNLTSTMPEICGRICPQDRLCEGNCVIETAGHGAVTIGSVEKYITDTAWAEGWVEPVEAGAPRGQSVAIIGAGPGGLTAAEYLCVAGYEVHIYDRYDRAGGLLTYGIPGFKLEKEVVMRRIKRLEDGGIIFHQNFEVGRDASLDDLRSKHDAVLIATGVYKARNIKTPGSGLDGVVPALDYLTTSNRKGFGDAVPTFDNGSMNAAGKNVVVIGGGDTAMDCVRTAIRQGAKSVKCLYRRDRENMPGSQREVANAEEEGVEFVWLSGPKSFDGKDGKVEKILASKMRLGAPDASGRRSPETDPDGDFTLDADMVIMALGFEAEDLPALFGADELGVTRWGTVRVDHKTMMTNLDGVFAVGDIVRGASLVVWAIKDGRDVTEHMHQWLKAKSDAARVAA</sequence>
<gene>
    <name evidence="8" type="ORF">ACFOWX_02385</name>
</gene>
<dbReference type="PANTHER" id="PTHR42783">
    <property type="entry name" value="GLUTAMATE SYNTHASE [NADPH] SMALL CHAIN"/>
    <property type="match status" value="1"/>
</dbReference>
<proteinExistence type="predicted"/>
<dbReference type="InterPro" id="IPR009051">
    <property type="entry name" value="Helical_ferredxn"/>
</dbReference>
<dbReference type="SUPFAM" id="SSF46548">
    <property type="entry name" value="alpha-helical ferredoxin"/>
    <property type="match status" value="1"/>
</dbReference>
<reference evidence="9" key="1">
    <citation type="journal article" date="2019" name="Int. J. Syst. Evol. Microbiol.">
        <title>The Global Catalogue of Microorganisms (GCM) 10K type strain sequencing project: providing services to taxonomists for standard genome sequencing and annotation.</title>
        <authorList>
            <consortium name="The Broad Institute Genomics Platform"/>
            <consortium name="The Broad Institute Genome Sequencing Center for Infectious Disease"/>
            <person name="Wu L."/>
            <person name="Ma J."/>
        </authorList>
    </citation>
    <scope>NUCLEOTIDE SEQUENCE [LARGE SCALE GENOMIC DNA]</scope>
    <source>
        <strain evidence="9">CECT 8531</strain>
    </source>
</reference>
<dbReference type="Gene3D" id="1.10.1060.10">
    <property type="entry name" value="Alpha-helical ferredoxin"/>
    <property type="match status" value="1"/>
</dbReference>
<evidence type="ECO:0000259" key="6">
    <source>
        <dbReference type="Pfam" id="PF07992"/>
    </source>
</evidence>